<organism evidence="2 3">
    <name type="scientific">Solidesulfovibrio carbinolicus</name>
    <dbReference type="NCBI Taxonomy" id="296842"/>
    <lineage>
        <taxon>Bacteria</taxon>
        <taxon>Pseudomonadati</taxon>
        <taxon>Thermodesulfobacteriota</taxon>
        <taxon>Desulfovibrionia</taxon>
        <taxon>Desulfovibrionales</taxon>
        <taxon>Desulfovibrionaceae</taxon>
        <taxon>Solidesulfovibrio</taxon>
    </lineage>
</organism>
<proteinExistence type="predicted"/>
<dbReference type="Proteomes" id="UP000293296">
    <property type="component" value="Chromosome"/>
</dbReference>
<dbReference type="PROSITE" id="PS50234">
    <property type="entry name" value="VWFA"/>
    <property type="match status" value="1"/>
</dbReference>
<dbReference type="Pfam" id="PF13400">
    <property type="entry name" value="Tad"/>
    <property type="match status" value="1"/>
</dbReference>
<dbReference type="EMBL" id="CP026538">
    <property type="protein sequence ID" value="QAZ69443.1"/>
    <property type="molecule type" value="Genomic_DNA"/>
</dbReference>
<dbReference type="InterPro" id="IPR036465">
    <property type="entry name" value="vWFA_dom_sf"/>
</dbReference>
<name>A0A4P6HQ55_9BACT</name>
<dbReference type="SUPFAM" id="SSF53300">
    <property type="entry name" value="vWA-like"/>
    <property type="match status" value="1"/>
</dbReference>
<reference evidence="2 3" key="1">
    <citation type="submission" date="2018-02" db="EMBL/GenBank/DDBJ databases">
        <title>Genome sequence of Desulfovibrio carbinolicus DSM 3852.</title>
        <authorList>
            <person name="Wilbanks E."/>
            <person name="Skennerton C.T."/>
            <person name="Orphan V.J."/>
        </authorList>
    </citation>
    <scope>NUCLEOTIDE SEQUENCE [LARGE SCALE GENOMIC DNA]</scope>
    <source>
        <strain evidence="2 3">DSM 3852</strain>
    </source>
</reference>
<evidence type="ECO:0000313" key="3">
    <source>
        <dbReference type="Proteomes" id="UP000293296"/>
    </source>
</evidence>
<evidence type="ECO:0000259" key="1">
    <source>
        <dbReference type="PROSITE" id="PS50234"/>
    </source>
</evidence>
<feature type="domain" description="VWFA" evidence="1">
    <location>
        <begin position="120"/>
        <end position="434"/>
    </location>
</feature>
<sequence>MLVAAALVAVMAAAGVAVDLGRISVEQTRLQNAVDAAALAGSLQLPDDPDVSTGAVTAAATQNLLANDADATGILVESGGATRSVCVSAEAKVEMTLSQVIGIGDQTVTAEACAGYNDIELVMVLDATGSMKGTPIANVKEAATNLVNLIMPSSSSVSTRSKIGLVPFQGKVRIDGNDPVAAEANPDGVGTGCRNADGTLNNGKLRTEYSKTTTKTNIFYGYTLSGVSTTSDKTCSGMSPIRALSSDKSAILSNITALNAGQVTSGTIISEGIKWGRHVLTPTAPYVEGSTDKKVRKIMIVLTDGDTEDGRCGGSYASGSKTINTYWTNAYFGQGLKPDTSSSPYSTLSTAALTLAQIPDCKDGGLLNTYVVNEATLAKTDANYPIEIFSIRFGDSDSTDKNLMKQIASSKPGTEDHYFDAPDEAGIKEMFKKIGQQLGQRLMSRKEATTGTP</sequence>
<protein>
    <submittedName>
        <fullName evidence="2">VWA domain-containing protein</fullName>
    </submittedName>
</protein>
<dbReference type="InterPro" id="IPR028087">
    <property type="entry name" value="Tad_N"/>
</dbReference>
<keyword evidence="3" id="KW-1185">Reference proteome</keyword>
<accession>A0A4P6HQ55</accession>
<dbReference type="OrthoDB" id="7522752at2"/>
<dbReference type="Gene3D" id="3.40.50.410">
    <property type="entry name" value="von Willebrand factor, type A domain"/>
    <property type="match status" value="3"/>
</dbReference>
<dbReference type="AlphaFoldDB" id="A0A4P6HQ55"/>
<gene>
    <name evidence="2" type="ORF">C3Y92_05025</name>
</gene>
<evidence type="ECO:0000313" key="2">
    <source>
        <dbReference type="EMBL" id="QAZ69443.1"/>
    </source>
</evidence>
<dbReference type="InterPro" id="IPR002035">
    <property type="entry name" value="VWF_A"/>
</dbReference>
<dbReference type="KEGG" id="dcb:C3Y92_05025"/>